<evidence type="ECO:0000313" key="8">
    <source>
        <dbReference type="EMBL" id="RPE76930.1"/>
    </source>
</evidence>
<keyword evidence="3 7" id="KW-0812">Transmembrane</keyword>
<reference evidence="8 9" key="1">
    <citation type="submission" date="2018-11" db="EMBL/GenBank/DDBJ databases">
        <title>Genomic Encyclopedia of Type Strains, Phase IV (KMG-IV): sequencing the most valuable type-strain genomes for metagenomic binning, comparative biology and taxonomic classification.</title>
        <authorList>
            <person name="Goeker M."/>
        </authorList>
    </citation>
    <scope>NUCLEOTIDE SEQUENCE [LARGE SCALE GENOMIC DNA]</scope>
    <source>
        <strain evidence="8 9">DSM 25623</strain>
    </source>
</reference>
<dbReference type="Proteomes" id="UP000269708">
    <property type="component" value="Unassembled WGS sequence"/>
</dbReference>
<feature type="transmembrane region" description="Helical" evidence="7">
    <location>
        <begin position="171"/>
        <end position="191"/>
    </location>
</feature>
<sequence>MLRGHRRRRVLLRIAALAFLAGVGALIARQAAAIDWPAVADAVARYRPGRLAAAAALVALSYLLYCGYEVAARRYAGHAVPLRLTAAAGFVGYAFNLSLGALIGGGGVRYRLYSRAGLRLETVLRIAAFAVTCNWLGWLVLAGGVLLWRPLLLPERLGAGVGALPGGAQRAIALALLCVAAGYLLACARWHGHAWSLRGRRLQLPTLPAAALQLALSTANWLVLAALIHVLLQQRVAYPEVLTVMLVAAVAAAMVHVPAGLGALEAVFLAMLSRRAPQADLLAALAVYRALYHVAPLLLATLAYWPLERRLRALRHAPAPRRGAHEHGGLSRGLDRRRATVAPRDC</sequence>
<feature type="region of interest" description="Disordered" evidence="6">
    <location>
        <begin position="321"/>
        <end position="346"/>
    </location>
</feature>
<evidence type="ECO:0000256" key="7">
    <source>
        <dbReference type="SAM" id="Phobius"/>
    </source>
</evidence>
<feature type="transmembrane region" description="Helical" evidence="7">
    <location>
        <begin position="211"/>
        <end position="232"/>
    </location>
</feature>
<feature type="compositionally biased region" description="Basic and acidic residues" evidence="6">
    <location>
        <begin position="323"/>
        <end position="346"/>
    </location>
</feature>
<feature type="transmembrane region" description="Helical" evidence="7">
    <location>
        <begin position="80"/>
        <end position="103"/>
    </location>
</feature>
<dbReference type="EMBL" id="RKQN01000003">
    <property type="protein sequence ID" value="RPE76930.1"/>
    <property type="molecule type" value="Genomic_DNA"/>
</dbReference>
<evidence type="ECO:0000256" key="3">
    <source>
        <dbReference type="ARBA" id="ARBA00022692"/>
    </source>
</evidence>
<evidence type="ECO:0008006" key="10">
    <source>
        <dbReference type="Google" id="ProtNLM"/>
    </source>
</evidence>
<evidence type="ECO:0000256" key="2">
    <source>
        <dbReference type="ARBA" id="ARBA00022475"/>
    </source>
</evidence>
<dbReference type="RefSeq" id="WP_123770524.1">
    <property type="nucleotide sequence ID" value="NZ_RKQN01000003.1"/>
</dbReference>
<feature type="transmembrane region" description="Helical" evidence="7">
    <location>
        <begin position="49"/>
        <end position="68"/>
    </location>
</feature>
<dbReference type="PROSITE" id="PS51318">
    <property type="entry name" value="TAT"/>
    <property type="match status" value="1"/>
</dbReference>
<proteinExistence type="predicted"/>
<evidence type="ECO:0000256" key="1">
    <source>
        <dbReference type="ARBA" id="ARBA00004651"/>
    </source>
</evidence>
<evidence type="ECO:0000256" key="5">
    <source>
        <dbReference type="ARBA" id="ARBA00023136"/>
    </source>
</evidence>
<feature type="transmembrane region" description="Helical" evidence="7">
    <location>
        <begin position="290"/>
        <end position="307"/>
    </location>
</feature>
<feature type="transmembrane region" description="Helical" evidence="7">
    <location>
        <begin position="123"/>
        <end position="148"/>
    </location>
</feature>
<keyword evidence="5 7" id="KW-0472">Membrane</keyword>
<comment type="caution">
    <text evidence="8">The sequence shown here is derived from an EMBL/GenBank/DDBJ whole genome shotgun (WGS) entry which is preliminary data.</text>
</comment>
<feature type="transmembrane region" description="Helical" evidence="7">
    <location>
        <begin position="244"/>
        <end position="270"/>
    </location>
</feature>
<keyword evidence="4 7" id="KW-1133">Transmembrane helix</keyword>
<dbReference type="OrthoDB" id="5998304at2"/>
<comment type="subcellular location">
    <subcellularLocation>
        <location evidence="1">Cell membrane</location>
        <topology evidence="1">Multi-pass membrane protein</topology>
    </subcellularLocation>
</comment>
<dbReference type="InterPro" id="IPR022791">
    <property type="entry name" value="L-PG_synthase/AglD"/>
</dbReference>
<dbReference type="GO" id="GO:0005886">
    <property type="term" value="C:plasma membrane"/>
    <property type="evidence" value="ECO:0007669"/>
    <property type="project" value="UniProtKB-SubCell"/>
</dbReference>
<dbReference type="Pfam" id="PF03706">
    <property type="entry name" value="LPG_synthase_TM"/>
    <property type="match status" value="1"/>
</dbReference>
<accession>A0A3N4VSZ8</accession>
<organism evidence="8 9">
    <name type="scientific">Vulcaniibacterium tengchongense</name>
    <dbReference type="NCBI Taxonomy" id="1273429"/>
    <lineage>
        <taxon>Bacteria</taxon>
        <taxon>Pseudomonadati</taxon>
        <taxon>Pseudomonadota</taxon>
        <taxon>Gammaproteobacteria</taxon>
        <taxon>Lysobacterales</taxon>
        <taxon>Lysobacteraceae</taxon>
        <taxon>Vulcaniibacterium</taxon>
    </lineage>
</organism>
<evidence type="ECO:0000256" key="6">
    <source>
        <dbReference type="SAM" id="MobiDB-lite"/>
    </source>
</evidence>
<name>A0A3N4VSZ8_9GAMM</name>
<gene>
    <name evidence="8" type="ORF">EDC50_2182</name>
</gene>
<dbReference type="AlphaFoldDB" id="A0A3N4VSZ8"/>
<evidence type="ECO:0000256" key="4">
    <source>
        <dbReference type="ARBA" id="ARBA00022989"/>
    </source>
</evidence>
<keyword evidence="9" id="KW-1185">Reference proteome</keyword>
<keyword evidence="2" id="KW-1003">Cell membrane</keyword>
<evidence type="ECO:0000313" key="9">
    <source>
        <dbReference type="Proteomes" id="UP000269708"/>
    </source>
</evidence>
<dbReference type="InterPro" id="IPR006311">
    <property type="entry name" value="TAT_signal"/>
</dbReference>
<protein>
    <recommendedName>
        <fullName evidence="10">Lysylphosphatidylglycerol synthase-like protein</fullName>
    </recommendedName>
</protein>